<sequence>MGDKWKVPARKVFISQLAEGTQLSSATSSSVGTAGTNLWRVQLNPVSAKTWDISLVWVQGTVVDFDDSGDWLTVNDGQGTAKVEQIKSIPKAKSKFDKGMYVMVVGYVLQCGTQPVLKAVKVQDLSNHVNHKVMWSLEVTDLQKC</sequence>
<dbReference type="OrthoDB" id="10024265at2759"/>
<dbReference type="GO" id="GO:0006281">
    <property type="term" value="P:DNA repair"/>
    <property type="evidence" value="ECO:0007669"/>
    <property type="project" value="TreeGrafter"/>
</dbReference>
<dbReference type="Pfam" id="PF16100">
    <property type="entry name" value="RMI2"/>
    <property type="match status" value="1"/>
</dbReference>
<protein>
    <submittedName>
        <fullName evidence="1">RMI2 protein</fullName>
    </submittedName>
</protein>
<dbReference type="InterPro" id="IPR032245">
    <property type="entry name" value="RMI2"/>
</dbReference>
<dbReference type="PANTHER" id="PTHR33962">
    <property type="entry name" value="RECQ-MEDIATED GENOME INSTABILITY PROTEIN 2 RMI2"/>
    <property type="match status" value="1"/>
</dbReference>
<dbReference type="GO" id="GO:0033045">
    <property type="term" value="P:regulation of sister chromatid segregation"/>
    <property type="evidence" value="ECO:0007669"/>
    <property type="project" value="TreeGrafter"/>
</dbReference>
<organism evidence="1 2">
    <name type="scientific">Branchiostoma lanceolatum</name>
    <name type="common">Common lancelet</name>
    <name type="synonym">Amphioxus lanceolatum</name>
    <dbReference type="NCBI Taxonomy" id="7740"/>
    <lineage>
        <taxon>Eukaryota</taxon>
        <taxon>Metazoa</taxon>
        <taxon>Chordata</taxon>
        <taxon>Cephalochordata</taxon>
        <taxon>Leptocardii</taxon>
        <taxon>Amphioxiformes</taxon>
        <taxon>Branchiostomatidae</taxon>
        <taxon>Branchiostoma</taxon>
    </lineage>
</organism>
<dbReference type="PANTHER" id="PTHR33962:SF1">
    <property type="entry name" value="RECQ-MEDIATED GENOME INSTABILITY PROTEIN 2"/>
    <property type="match status" value="1"/>
</dbReference>
<dbReference type="EMBL" id="OV696698">
    <property type="protein sequence ID" value="CAH1243192.1"/>
    <property type="molecule type" value="Genomic_DNA"/>
</dbReference>
<evidence type="ECO:0000313" key="2">
    <source>
        <dbReference type="Proteomes" id="UP000838412"/>
    </source>
</evidence>
<evidence type="ECO:0000313" key="1">
    <source>
        <dbReference type="EMBL" id="CAH1243192.1"/>
    </source>
</evidence>
<dbReference type="Gene3D" id="2.40.50.140">
    <property type="entry name" value="Nucleic acid-binding proteins"/>
    <property type="match status" value="1"/>
</dbReference>
<dbReference type="GO" id="GO:2000042">
    <property type="term" value="P:negative regulation of double-strand break repair via homologous recombination"/>
    <property type="evidence" value="ECO:0007669"/>
    <property type="project" value="TreeGrafter"/>
</dbReference>
<reference evidence="1" key="1">
    <citation type="submission" date="2022-01" db="EMBL/GenBank/DDBJ databases">
        <authorList>
            <person name="Braso-Vives M."/>
        </authorList>
    </citation>
    <scope>NUCLEOTIDE SEQUENCE</scope>
</reference>
<gene>
    <name evidence="1" type="primary">RMI2</name>
    <name evidence="1" type="ORF">BLAG_LOCUS6273</name>
</gene>
<dbReference type="Proteomes" id="UP000838412">
    <property type="component" value="Chromosome 13"/>
</dbReference>
<dbReference type="GO" id="GO:0005829">
    <property type="term" value="C:cytosol"/>
    <property type="evidence" value="ECO:0007669"/>
    <property type="project" value="TreeGrafter"/>
</dbReference>
<dbReference type="GO" id="GO:0043007">
    <property type="term" value="P:maintenance of rDNA"/>
    <property type="evidence" value="ECO:0007669"/>
    <property type="project" value="TreeGrafter"/>
</dbReference>
<keyword evidence="2" id="KW-1185">Reference proteome</keyword>
<proteinExistence type="predicted"/>
<accession>A0A8J9YWZ3</accession>
<dbReference type="AlphaFoldDB" id="A0A8J9YWZ3"/>
<name>A0A8J9YWZ3_BRALA</name>
<dbReference type="GO" id="GO:0016607">
    <property type="term" value="C:nuclear speck"/>
    <property type="evidence" value="ECO:0007669"/>
    <property type="project" value="TreeGrafter"/>
</dbReference>
<dbReference type="InterPro" id="IPR012340">
    <property type="entry name" value="NA-bd_OB-fold"/>
</dbReference>